<keyword evidence="1" id="KW-0812">Transmembrane</keyword>
<accession>B7PPJ7</accession>
<sequence length="82" mass="8927">MTVEEDYVWRPVQIAPKAPNQKALRMGFLLVSALLTTSSIALLKSALLRLSGLKNRALTAHHKRSAGMGIRGGSGARKTRAW</sequence>
<dbReference type="EMBL" id="DS758525">
    <property type="protein sequence ID" value="EEC08519.1"/>
    <property type="molecule type" value="Genomic_DNA"/>
</dbReference>
<dbReference type="AlphaFoldDB" id="B7PPJ7"/>
<dbReference type="EMBL" id="ABJB010827724">
    <property type="status" value="NOT_ANNOTATED_CDS"/>
    <property type="molecule type" value="Genomic_DNA"/>
</dbReference>
<name>B7PPJ7_IXOSC</name>
<keyword evidence="4" id="KW-1185">Reference proteome</keyword>
<dbReference type="VEuPathDB" id="VectorBase:ISCW005522"/>
<feature type="transmembrane region" description="Helical" evidence="1">
    <location>
        <begin position="26"/>
        <end position="47"/>
    </location>
</feature>
<dbReference type="HOGENOM" id="CLU_2560821_0_0_1"/>
<evidence type="ECO:0000313" key="3">
    <source>
        <dbReference type="EnsemblMetazoa" id="ISCW005522-PA"/>
    </source>
</evidence>
<keyword evidence="1" id="KW-0472">Membrane</keyword>
<dbReference type="EnsemblMetazoa" id="ISCW005522-RA">
    <property type="protein sequence ID" value="ISCW005522-PA"/>
    <property type="gene ID" value="ISCW005522"/>
</dbReference>
<keyword evidence="1" id="KW-1133">Transmembrane helix</keyword>
<dbReference type="PaxDb" id="6945-B7PPJ7"/>
<gene>
    <name evidence="2" type="ORF">IscW_ISCW005522</name>
</gene>
<dbReference type="Proteomes" id="UP000001555">
    <property type="component" value="Unassembled WGS sequence"/>
</dbReference>
<evidence type="ECO:0000256" key="1">
    <source>
        <dbReference type="SAM" id="Phobius"/>
    </source>
</evidence>
<reference evidence="3" key="2">
    <citation type="submission" date="2020-05" db="UniProtKB">
        <authorList>
            <consortium name="EnsemblMetazoa"/>
        </authorList>
    </citation>
    <scope>IDENTIFICATION</scope>
    <source>
        <strain evidence="3">wikel</strain>
    </source>
</reference>
<reference evidence="2 4" key="1">
    <citation type="submission" date="2008-03" db="EMBL/GenBank/DDBJ databases">
        <title>Annotation of Ixodes scapularis.</title>
        <authorList>
            <consortium name="Ixodes scapularis Genome Project Consortium"/>
            <person name="Caler E."/>
            <person name="Hannick L.I."/>
            <person name="Bidwell S."/>
            <person name="Joardar V."/>
            <person name="Thiagarajan M."/>
            <person name="Amedeo P."/>
            <person name="Galinsky K.J."/>
            <person name="Schobel S."/>
            <person name="Inman J."/>
            <person name="Hostetler J."/>
            <person name="Miller J."/>
            <person name="Hammond M."/>
            <person name="Megy K."/>
            <person name="Lawson D."/>
            <person name="Kodira C."/>
            <person name="Sutton G."/>
            <person name="Meyer J."/>
            <person name="Hill C.A."/>
            <person name="Birren B."/>
            <person name="Nene V."/>
            <person name="Collins F."/>
            <person name="Alarcon-Chaidez F."/>
            <person name="Wikel S."/>
            <person name="Strausberg R."/>
        </authorList>
    </citation>
    <scope>NUCLEOTIDE SEQUENCE [LARGE SCALE GENOMIC DNA]</scope>
    <source>
        <strain evidence="4">Wikel</strain>
        <strain evidence="2">Wikel colony</strain>
    </source>
</reference>
<protein>
    <submittedName>
        <fullName evidence="2 3">Uncharacterized protein</fullName>
    </submittedName>
</protein>
<organism>
    <name type="scientific">Ixodes scapularis</name>
    <name type="common">Black-legged tick</name>
    <name type="synonym">Deer tick</name>
    <dbReference type="NCBI Taxonomy" id="6945"/>
    <lineage>
        <taxon>Eukaryota</taxon>
        <taxon>Metazoa</taxon>
        <taxon>Ecdysozoa</taxon>
        <taxon>Arthropoda</taxon>
        <taxon>Chelicerata</taxon>
        <taxon>Arachnida</taxon>
        <taxon>Acari</taxon>
        <taxon>Parasitiformes</taxon>
        <taxon>Ixodida</taxon>
        <taxon>Ixodoidea</taxon>
        <taxon>Ixodidae</taxon>
        <taxon>Ixodinae</taxon>
        <taxon>Ixodes</taxon>
    </lineage>
</organism>
<evidence type="ECO:0000313" key="4">
    <source>
        <dbReference type="Proteomes" id="UP000001555"/>
    </source>
</evidence>
<proteinExistence type="predicted"/>
<dbReference type="VEuPathDB" id="VectorBase:ISCI005522"/>
<dbReference type="InParanoid" id="B7PPJ7"/>
<evidence type="ECO:0000313" key="2">
    <source>
        <dbReference type="EMBL" id="EEC08519.1"/>
    </source>
</evidence>